<evidence type="ECO:0000259" key="2">
    <source>
        <dbReference type="Pfam" id="PF03749"/>
    </source>
</evidence>
<dbReference type="Gene3D" id="3.40.1350.60">
    <property type="match status" value="1"/>
</dbReference>
<proteinExistence type="inferred from homology"/>
<comment type="similarity">
    <text evidence="1">Belongs to the SfsA family.</text>
</comment>
<dbReference type="InterPro" id="IPR005224">
    <property type="entry name" value="SfsA"/>
</dbReference>
<accession>A0A133VNJ7</accession>
<keyword evidence="4" id="KW-0238">DNA-binding</keyword>
<feature type="domain" description="SfsA N-terminal OB" evidence="3">
    <location>
        <begin position="18"/>
        <end position="83"/>
    </location>
</feature>
<dbReference type="EMBL" id="LHYK01000016">
    <property type="protein sequence ID" value="KXB08035.1"/>
    <property type="molecule type" value="Genomic_DNA"/>
</dbReference>
<feature type="domain" description="Sugar fermentation stimulation protein C-terminal" evidence="2">
    <location>
        <begin position="88"/>
        <end position="223"/>
    </location>
</feature>
<dbReference type="CDD" id="cd22359">
    <property type="entry name" value="SfsA-like_bacterial"/>
    <property type="match status" value="1"/>
</dbReference>
<dbReference type="Pfam" id="PF03749">
    <property type="entry name" value="SfsA"/>
    <property type="match status" value="1"/>
</dbReference>
<dbReference type="HAMAP" id="MF_00095">
    <property type="entry name" value="SfsA"/>
    <property type="match status" value="1"/>
</dbReference>
<dbReference type="PATRIC" id="fig|1698286.3.peg.96"/>
<dbReference type="GO" id="GO:0003677">
    <property type="term" value="F:DNA binding"/>
    <property type="evidence" value="ECO:0007669"/>
    <property type="project" value="UniProtKB-KW"/>
</dbReference>
<name>A0A133VNJ7_9EURY</name>
<gene>
    <name evidence="1" type="primary">sfsA</name>
    <name evidence="4" type="ORF">AKJ58_01125</name>
</gene>
<dbReference type="Proteomes" id="UP000070256">
    <property type="component" value="Unassembled WGS sequence"/>
</dbReference>
<evidence type="ECO:0000256" key="1">
    <source>
        <dbReference type="HAMAP-Rule" id="MF_00095"/>
    </source>
</evidence>
<keyword evidence="5" id="KW-1185">Reference proteome</keyword>
<evidence type="ECO:0000313" key="5">
    <source>
        <dbReference type="Proteomes" id="UP000070256"/>
    </source>
</evidence>
<dbReference type="AlphaFoldDB" id="A0A133VNJ7"/>
<dbReference type="InterPro" id="IPR041465">
    <property type="entry name" value="SfsA_N"/>
</dbReference>
<organism evidence="4 5">
    <name type="scientific">candidate division MSBL1 archaeon SCGC-AAA385D11</name>
    <dbReference type="NCBI Taxonomy" id="1698286"/>
    <lineage>
        <taxon>Archaea</taxon>
        <taxon>Methanobacteriati</taxon>
        <taxon>Methanobacteriota</taxon>
        <taxon>candidate division MSBL1</taxon>
    </lineage>
</organism>
<sequence length="238" mass="27206">MKKLILTFDGGLKEGNVVSRPNQFTLIVDFSDSTERVYLANPGALTTVLSPGNKILCKPVKSKNRKTDFDAFAIEMGDIYAIVNSTFADSIFSNILKRGLMEEFKKYSILAREPPLPDRGRADFLLENEIGNKTYIEVKSCTHVENEVAKFPDRPTERGRRHLRSLMVLKKNGFKSYVIFVVQRPDVKKFQAYRRVDPEFADLLKKSEEEGVEIRALSTEFRPPDLFLKNKDLPVELI</sequence>
<dbReference type="PANTHER" id="PTHR30545">
    <property type="entry name" value="SUGAR FERMENTATION STIMULATION PROTEIN A"/>
    <property type="match status" value="1"/>
</dbReference>
<protein>
    <recommendedName>
        <fullName evidence="1">Sugar fermentation stimulation protein homolog</fullName>
    </recommendedName>
</protein>
<dbReference type="Gene3D" id="2.40.50.580">
    <property type="match status" value="1"/>
</dbReference>
<dbReference type="PANTHER" id="PTHR30545:SF2">
    <property type="entry name" value="SUGAR FERMENTATION STIMULATION PROTEIN A"/>
    <property type="match status" value="1"/>
</dbReference>
<evidence type="ECO:0000313" key="4">
    <source>
        <dbReference type="EMBL" id="KXB08035.1"/>
    </source>
</evidence>
<reference evidence="4 5" key="1">
    <citation type="journal article" date="2016" name="Sci. Rep.">
        <title>Metabolic traits of an uncultured archaeal lineage -MSBL1- from brine pools of the Red Sea.</title>
        <authorList>
            <person name="Mwirichia R."/>
            <person name="Alam I."/>
            <person name="Rashid M."/>
            <person name="Vinu M."/>
            <person name="Ba-Alawi W."/>
            <person name="Anthony Kamau A."/>
            <person name="Kamanda Ngugi D."/>
            <person name="Goker M."/>
            <person name="Klenk H.P."/>
            <person name="Bajic V."/>
            <person name="Stingl U."/>
        </authorList>
    </citation>
    <scope>NUCLEOTIDE SEQUENCE [LARGE SCALE GENOMIC DNA]</scope>
    <source>
        <strain evidence="4">SCGC-AAA385D11</strain>
    </source>
</reference>
<evidence type="ECO:0000259" key="3">
    <source>
        <dbReference type="Pfam" id="PF17746"/>
    </source>
</evidence>
<comment type="caution">
    <text evidence="4">The sequence shown here is derived from an EMBL/GenBank/DDBJ whole genome shotgun (WGS) entry which is preliminary data.</text>
</comment>
<dbReference type="Pfam" id="PF17746">
    <property type="entry name" value="SfsA_N"/>
    <property type="match status" value="1"/>
</dbReference>
<dbReference type="NCBIfam" id="TIGR00230">
    <property type="entry name" value="sfsA"/>
    <property type="match status" value="1"/>
</dbReference>
<dbReference type="InterPro" id="IPR040452">
    <property type="entry name" value="SfsA_C"/>
</dbReference>